<dbReference type="InterPro" id="IPR003593">
    <property type="entry name" value="AAA+_ATPase"/>
</dbReference>
<dbReference type="InterPro" id="IPR051535">
    <property type="entry name" value="Siderophore_ABC-ATPase"/>
</dbReference>
<keyword evidence="3" id="KW-1003">Cell membrane</keyword>
<keyword evidence="7" id="KW-0408">Iron</keyword>
<dbReference type="GO" id="GO:0005886">
    <property type="term" value="C:plasma membrane"/>
    <property type="evidence" value="ECO:0007669"/>
    <property type="project" value="UniProtKB-SubCell"/>
</dbReference>
<feature type="domain" description="AAA+ ATPase" evidence="10">
    <location>
        <begin position="28"/>
        <end position="220"/>
    </location>
</feature>
<dbReference type="Proteomes" id="UP000063781">
    <property type="component" value="Chromosome"/>
</dbReference>
<evidence type="ECO:0000256" key="1">
    <source>
        <dbReference type="ARBA" id="ARBA00004202"/>
    </source>
</evidence>
<keyword evidence="6" id="KW-0067">ATP-binding</keyword>
<evidence type="ECO:0000313" key="11">
    <source>
        <dbReference type="EMBL" id="AMC93385.1"/>
    </source>
</evidence>
<dbReference type="AlphaFoldDB" id="A0A0X8GZM5"/>
<dbReference type="GO" id="GO:0016887">
    <property type="term" value="F:ATP hydrolysis activity"/>
    <property type="evidence" value="ECO:0007669"/>
    <property type="project" value="InterPro"/>
</dbReference>
<keyword evidence="4" id="KW-0410">Iron transport</keyword>
<keyword evidence="12" id="KW-1185">Reference proteome</keyword>
<dbReference type="KEGG" id="erl:AOC36_05150"/>
<dbReference type="PANTHER" id="PTHR42771:SF2">
    <property type="entry name" value="IRON(3+)-HYDROXAMATE IMPORT ATP-BINDING PROTEIN FHUC"/>
    <property type="match status" value="1"/>
</dbReference>
<evidence type="ECO:0000256" key="7">
    <source>
        <dbReference type="ARBA" id="ARBA00023004"/>
    </source>
</evidence>
<accession>A0A0X8GZM5</accession>
<proteinExistence type="predicted"/>
<evidence type="ECO:0000256" key="8">
    <source>
        <dbReference type="ARBA" id="ARBA00023065"/>
    </source>
</evidence>
<dbReference type="GO" id="GO:0006826">
    <property type="term" value="P:iron ion transport"/>
    <property type="evidence" value="ECO:0007669"/>
    <property type="project" value="UniProtKB-KW"/>
</dbReference>
<dbReference type="PANTHER" id="PTHR42771">
    <property type="entry name" value="IRON(3+)-HYDROXAMATE IMPORT ATP-BINDING PROTEIN FHUC"/>
    <property type="match status" value="1"/>
</dbReference>
<protein>
    <recommendedName>
        <fullName evidence="10">AAA+ ATPase domain-containing protein</fullName>
    </recommendedName>
</protein>
<dbReference type="InterPro" id="IPR003439">
    <property type="entry name" value="ABC_transporter-like_ATP-bd"/>
</dbReference>
<dbReference type="Gene3D" id="3.40.50.300">
    <property type="entry name" value="P-loop containing nucleotide triphosphate hydrolases"/>
    <property type="match status" value="2"/>
</dbReference>
<sequence>MLKEITCLNATQTEYPFNILKFDSLDLSSPVIFLTGENGCGKSTLLNAISTLTQSIPVGKASSMHHPYEDGFKLSWSSKLKKGYYFQSEDFYTYLSWASDEVETNQMMLQDAQARHKNPESLAYLLETNLHKGNTQRMNGIVESYLKASHGEGYIRFFSERLRSQSLYLLDEPETPLSFQNQLTLLYLIGEYVKKGSQFIICTHSPILLAYPQAKIYYIHEAINEVSYDNHPIVSDTRSFLKDPQRFMHYLFNEEGS</sequence>
<dbReference type="InterPro" id="IPR027417">
    <property type="entry name" value="P-loop_NTPase"/>
</dbReference>
<evidence type="ECO:0000256" key="2">
    <source>
        <dbReference type="ARBA" id="ARBA00022448"/>
    </source>
</evidence>
<evidence type="ECO:0000313" key="12">
    <source>
        <dbReference type="Proteomes" id="UP000063781"/>
    </source>
</evidence>
<evidence type="ECO:0000256" key="5">
    <source>
        <dbReference type="ARBA" id="ARBA00022741"/>
    </source>
</evidence>
<reference evidence="11 12" key="1">
    <citation type="submission" date="2015-10" db="EMBL/GenBank/DDBJ databases">
        <title>Erysipelothrix larvae sp. LV19 isolated from the larval gut of the rhinoceros beetle, Trypoxylus dichotomus.</title>
        <authorList>
            <person name="Lim S."/>
            <person name="Kim B.-C."/>
        </authorList>
    </citation>
    <scope>NUCLEOTIDE SEQUENCE [LARGE SCALE GENOMIC DNA]</scope>
    <source>
        <strain evidence="11 12">LV19</strain>
    </source>
</reference>
<evidence type="ECO:0000259" key="10">
    <source>
        <dbReference type="SMART" id="SM00382"/>
    </source>
</evidence>
<dbReference type="SMART" id="SM00382">
    <property type="entry name" value="AAA"/>
    <property type="match status" value="1"/>
</dbReference>
<gene>
    <name evidence="11" type="ORF">AOC36_05150</name>
</gene>
<dbReference type="SUPFAM" id="SSF52540">
    <property type="entry name" value="P-loop containing nucleoside triphosphate hydrolases"/>
    <property type="match status" value="1"/>
</dbReference>
<organism evidence="11 12">
    <name type="scientific">Erysipelothrix larvae</name>
    <dbReference type="NCBI Taxonomy" id="1514105"/>
    <lineage>
        <taxon>Bacteria</taxon>
        <taxon>Bacillati</taxon>
        <taxon>Bacillota</taxon>
        <taxon>Erysipelotrichia</taxon>
        <taxon>Erysipelotrichales</taxon>
        <taxon>Erysipelotrichaceae</taxon>
        <taxon>Erysipelothrix</taxon>
    </lineage>
</organism>
<keyword evidence="2" id="KW-0813">Transport</keyword>
<dbReference type="EMBL" id="CP013213">
    <property type="protein sequence ID" value="AMC93385.1"/>
    <property type="molecule type" value="Genomic_DNA"/>
</dbReference>
<keyword evidence="9" id="KW-0472">Membrane</keyword>
<name>A0A0X8GZM5_9FIRM</name>
<keyword evidence="8" id="KW-0406">Ion transport</keyword>
<dbReference type="OrthoDB" id="9784297at2"/>
<evidence type="ECO:0000256" key="3">
    <source>
        <dbReference type="ARBA" id="ARBA00022475"/>
    </source>
</evidence>
<evidence type="ECO:0000256" key="6">
    <source>
        <dbReference type="ARBA" id="ARBA00022840"/>
    </source>
</evidence>
<keyword evidence="5" id="KW-0547">Nucleotide-binding</keyword>
<dbReference type="Pfam" id="PF00005">
    <property type="entry name" value="ABC_tran"/>
    <property type="match status" value="1"/>
</dbReference>
<dbReference type="GO" id="GO:0005524">
    <property type="term" value="F:ATP binding"/>
    <property type="evidence" value="ECO:0007669"/>
    <property type="project" value="UniProtKB-KW"/>
</dbReference>
<dbReference type="STRING" id="1514105.AOC36_05150"/>
<dbReference type="RefSeq" id="WP_067632114.1">
    <property type="nucleotide sequence ID" value="NZ_CP013213.1"/>
</dbReference>
<evidence type="ECO:0000256" key="4">
    <source>
        <dbReference type="ARBA" id="ARBA00022496"/>
    </source>
</evidence>
<comment type="subcellular location">
    <subcellularLocation>
        <location evidence="1">Cell membrane</location>
        <topology evidence="1">Peripheral membrane protein</topology>
    </subcellularLocation>
</comment>
<evidence type="ECO:0000256" key="9">
    <source>
        <dbReference type="ARBA" id="ARBA00023136"/>
    </source>
</evidence>